<evidence type="ECO:0000256" key="5">
    <source>
        <dbReference type="ARBA" id="ARBA00022842"/>
    </source>
</evidence>
<dbReference type="AlphaFoldDB" id="A0A328UAM8"/>
<keyword evidence="3" id="KW-0547">Nucleotide-binding</keyword>
<keyword evidence="2" id="KW-0479">Metal-binding</keyword>
<dbReference type="GO" id="GO:0046872">
    <property type="term" value="F:metal ion binding"/>
    <property type="evidence" value="ECO:0007669"/>
    <property type="project" value="UniProtKB-KW"/>
</dbReference>
<dbReference type="GO" id="GO:0005524">
    <property type="term" value="F:ATP binding"/>
    <property type="evidence" value="ECO:0007669"/>
    <property type="project" value="UniProtKB-KW"/>
</dbReference>
<evidence type="ECO:0000256" key="3">
    <source>
        <dbReference type="ARBA" id="ARBA00022741"/>
    </source>
</evidence>
<evidence type="ECO:0000313" key="7">
    <source>
        <dbReference type="EMBL" id="RAP78371.1"/>
    </source>
</evidence>
<dbReference type="GO" id="GO:0016874">
    <property type="term" value="F:ligase activity"/>
    <property type="evidence" value="ECO:0007669"/>
    <property type="project" value="UniProtKB-KW"/>
</dbReference>
<keyword evidence="5" id="KW-0460">Magnesium</keyword>
<keyword evidence="4" id="KW-0067">ATP-binding</keyword>
<evidence type="ECO:0000256" key="1">
    <source>
        <dbReference type="ARBA" id="ARBA00022598"/>
    </source>
</evidence>
<evidence type="ECO:0000259" key="6">
    <source>
        <dbReference type="Pfam" id="PF03738"/>
    </source>
</evidence>
<keyword evidence="8" id="KW-1185">Reference proteome</keyword>
<proteinExistence type="predicted"/>
<organism evidence="7 8">
    <name type="scientific">Paenibacillus montanisoli</name>
    <dbReference type="NCBI Taxonomy" id="2081970"/>
    <lineage>
        <taxon>Bacteria</taxon>
        <taxon>Bacillati</taxon>
        <taxon>Bacillota</taxon>
        <taxon>Bacilli</taxon>
        <taxon>Bacillales</taxon>
        <taxon>Paenibacillaceae</taxon>
        <taxon>Paenibacillus</taxon>
    </lineage>
</organism>
<dbReference type="Gene3D" id="3.30.1490.330">
    <property type="match status" value="1"/>
</dbReference>
<keyword evidence="1" id="KW-0436">Ligase</keyword>
<evidence type="ECO:0000256" key="4">
    <source>
        <dbReference type="ARBA" id="ARBA00022840"/>
    </source>
</evidence>
<dbReference type="Pfam" id="PF03738">
    <property type="entry name" value="GSP_synth"/>
    <property type="match status" value="1"/>
</dbReference>
<dbReference type="InterPro" id="IPR005494">
    <property type="entry name" value="GSPS_pre-ATP-grasp-like_dom"/>
</dbReference>
<dbReference type="SUPFAM" id="SSF52440">
    <property type="entry name" value="PreATP-grasp domain"/>
    <property type="match status" value="1"/>
</dbReference>
<dbReference type="InterPro" id="IPR016185">
    <property type="entry name" value="PreATP-grasp_dom_sf"/>
</dbReference>
<feature type="domain" description="Glutathionylspermidine synthase pre-ATP-grasp-like" evidence="6">
    <location>
        <begin position="21"/>
        <end position="429"/>
    </location>
</feature>
<gene>
    <name evidence="7" type="ORF">DL346_08085</name>
</gene>
<evidence type="ECO:0000313" key="8">
    <source>
        <dbReference type="Proteomes" id="UP000249260"/>
    </source>
</evidence>
<dbReference type="EMBL" id="QLUW01000001">
    <property type="protein sequence ID" value="RAP78371.1"/>
    <property type="molecule type" value="Genomic_DNA"/>
</dbReference>
<dbReference type="OrthoDB" id="9765517at2"/>
<dbReference type="SUPFAM" id="SSF56059">
    <property type="entry name" value="Glutathione synthetase ATP-binding domain-like"/>
    <property type="match status" value="1"/>
</dbReference>
<name>A0A328UAM8_9BACL</name>
<protein>
    <submittedName>
        <fullName evidence="7">Glutathionylspermidine synthase</fullName>
    </submittedName>
</protein>
<comment type="caution">
    <text evidence="7">The sequence shown here is derived from an EMBL/GenBank/DDBJ whole genome shotgun (WGS) entry which is preliminary data.</text>
</comment>
<accession>A0A328UAM8</accession>
<sequence>MQLDAAHDDVFKGDIARSIPYHRMNGKQYCLPALTLFEPEEAAAFREASEAVDRIYWKTLSFVQRDLPDSFLVHRLGIHPALLPAARIEVPYHGVSRQDWILNESGLKCIENNTDTPTGIPETAYLAAKLIGDYTDFSSASSGMRSAIQAAFGQLIGYYSEQGLDGPIAFSSYGWHLEDRTNTEYLMQAVQELGCDTMYVPLEELEIVPGDGLFANGQRIALLYRLYPLEYLVHDTDEQGTEPIGEELLQLVVDGRLGLINPAQSIITQSKGFMALIWSLYERRDQIEDFVGRMLFDREDFENIERYLLPTYYDSAPFTQAGLPFVAKGYWGREGKGTSLYDGEGRFIEAEWGHDEAELQEVQDYYDRQPKVYQQLFPLQTLTVDTEDGPYEGCLLAGAYVIGGRHAGLLPRIGGKITGDMAYYCPAAIS</sequence>
<reference evidence="7 8" key="1">
    <citation type="submission" date="2018-06" db="EMBL/GenBank/DDBJ databases">
        <title>Paenibacillus montanisoli sp. nov., isolated from mountain area soil.</title>
        <authorList>
            <person name="Wu M."/>
        </authorList>
    </citation>
    <scope>NUCLEOTIDE SEQUENCE [LARGE SCALE GENOMIC DNA]</scope>
    <source>
        <strain evidence="7 8">RA17</strain>
    </source>
</reference>
<evidence type="ECO:0000256" key="2">
    <source>
        <dbReference type="ARBA" id="ARBA00022723"/>
    </source>
</evidence>
<dbReference type="Proteomes" id="UP000249260">
    <property type="component" value="Unassembled WGS sequence"/>
</dbReference>